<dbReference type="PROSITE" id="PS50943">
    <property type="entry name" value="HTH_CROC1"/>
    <property type="match status" value="1"/>
</dbReference>
<dbReference type="EMBL" id="JAHLDV010000023">
    <property type="protein sequence ID" value="MBU3160309.1"/>
    <property type="molecule type" value="Genomic_DNA"/>
</dbReference>
<keyword evidence="3" id="KW-1185">Reference proteome</keyword>
<proteinExistence type="predicted"/>
<evidence type="ECO:0000313" key="2">
    <source>
        <dbReference type="EMBL" id="MBU3160309.1"/>
    </source>
</evidence>
<sequence>MVFLTNAKKLKTIRIYLKMKQEDLVDENITRGLISMIETGKREISNNVALKIYNKFEQKAKLLDIELKIDSGFLLRSPSEDAELYCLKKLNEINKDTDIKEIIEIADKFNLLKINVMAYAKLGEFFFYRKDYNQAFVNYNYAIDIFKKIK</sequence>
<accession>A0ABS6BTR4</accession>
<name>A0ABS6BTR4_9CLOT</name>
<dbReference type="InterPro" id="IPR001387">
    <property type="entry name" value="Cro/C1-type_HTH"/>
</dbReference>
<organism evidence="2 3">
    <name type="scientific">Clostridium frigoris</name>
    <dbReference type="NCBI Taxonomy" id="205327"/>
    <lineage>
        <taxon>Bacteria</taxon>
        <taxon>Bacillati</taxon>
        <taxon>Bacillota</taxon>
        <taxon>Clostridia</taxon>
        <taxon>Eubacteriales</taxon>
        <taxon>Clostridiaceae</taxon>
        <taxon>Clostridium</taxon>
    </lineage>
</organism>
<dbReference type="RefSeq" id="WP_216149336.1">
    <property type="nucleotide sequence ID" value="NZ_JAHLDV010000023.1"/>
</dbReference>
<comment type="caution">
    <text evidence="2">The sequence shown here is derived from an EMBL/GenBank/DDBJ whole genome shotgun (WGS) entry which is preliminary data.</text>
</comment>
<dbReference type="Proteomes" id="UP000776252">
    <property type="component" value="Unassembled WGS sequence"/>
</dbReference>
<evidence type="ECO:0000313" key="3">
    <source>
        <dbReference type="Proteomes" id="UP000776252"/>
    </source>
</evidence>
<evidence type="ECO:0000259" key="1">
    <source>
        <dbReference type="PROSITE" id="PS50943"/>
    </source>
</evidence>
<gene>
    <name evidence="2" type="ORF">KPL37_11175</name>
</gene>
<reference evidence="2 3" key="1">
    <citation type="submission" date="2021-06" db="EMBL/GenBank/DDBJ databases">
        <title>Clostridia strains as spoilage organisms.</title>
        <authorList>
            <person name="Wambui J."/>
            <person name="Stephan R."/>
            <person name="Stevens M.J.A."/>
        </authorList>
    </citation>
    <scope>NUCLEOTIDE SEQUENCE [LARGE SCALE GENOMIC DNA]</scope>
    <source>
        <strain evidence="2 3">DSM 14204</strain>
    </source>
</reference>
<protein>
    <submittedName>
        <fullName evidence="2">Helix-turn-helix domain-containing protein</fullName>
    </submittedName>
</protein>
<dbReference type="CDD" id="cd00093">
    <property type="entry name" value="HTH_XRE"/>
    <property type="match status" value="1"/>
</dbReference>
<feature type="domain" description="HTH cro/C1-type" evidence="1">
    <location>
        <begin position="10"/>
        <end position="63"/>
    </location>
</feature>